<dbReference type="AlphaFoldDB" id="A0A834SQ96"/>
<comment type="caution">
    <text evidence="1">The sequence shown here is derived from an EMBL/GenBank/DDBJ whole genome shotgun (WGS) entry which is preliminary data.</text>
</comment>
<organism evidence="1 2">
    <name type="scientific">Senna tora</name>
    <dbReference type="NCBI Taxonomy" id="362788"/>
    <lineage>
        <taxon>Eukaryota</taxon>
        <taxon>Viridiplantae</taxon>
        <taxon>Streptophyta</taxon>
        <taxon>Embryophyta</taxon>
        <taxon>Tracheophyta</taxon>
        <taxon>Spermatophyta</taxon>
        <taxon>Magnoliopsida</taxon>
        <taxon>eudicotyledons</taxon>
        <taxon>Gunneridae</taxon>
        <taxon>Pentapetalae</taxon>
        <taxon>rosids</taxon>
        <taxon>fabids</taxon>
        <taxon>Fabales</taxon>
        <taxon>Fabaceae</taxon>
        <taxon>Caesalpinioideae</taxon>
        <taxon>Cassia clade</taxon>
        <taxon>Senna</taxon>
    </lineage>
</organism>
<evidence type="ECO:0000313" key="1">
    <source>
        <dbReference type="EMBL" id="KAF7806970.1"/>
    </source>
</evidence>
<dbReference type="Proteomes" id="UP000634136">
    <property type="component" value="Unassembled WGS sequence"/>
</dbReference>
<gene>
    <name evidence="1" type="ORF">G2W53_039131</name>
</gene>
<sequence>MTIRKDAPAFADQSNQAFSAGEHRICIAVSTIKELEMRICSLLPSFLPPYPNPFLLQNCVRATLNSRGKPRPAKILSAMWCMEYGLWSEASELSMENSNSNSGSFTVGLLSAKSSKGQYISFNHNISVKLEEKNFLLWKQQVLTAIQGNDLQKFIEGVHSVPPLFETVEDKVTEKVSSEYIAWAKHWQPPSRS</sequence>
<dbReference type="EMBL" id="JAAIUW010000012">
    <property type="protein sequence ID" value="KAF7806970.1"/>
    <property type="molecule type" value="Genomic_DNA"/>
</dbReference>
<keyword evidence="2" id="KW-1185">Reference proteome</keyword>
<proteinExistence type="predicted"/>
<name>A0A834SQ96_9FABA</name>
<accession>A0A834SQ96</accession>
<dbReference type="OrthoDB" id="1745344at2759"/>
<reference evidence="1" key="1">
    <citation type="submission" date="2020-09" db="EMBL/GenBank/DDBJ databases">
        <title>Genome-Enabled Discovery of Anthraquinone Biosynthesis in Senna tora.</title>
        <authorList>
            <person name="Kang S.-H."/>
            <person name="Pandey R.P."/>
            <person name="Lee C.-M."/>
            <person name="Sim J.-S."/>
            <person name="Jeong J.-T."/>
            <person name="Choi B.-S."/>
            <person name="Jung M."/>
            <person name="Ginzburg D."/>
            <person name="Zhao K."/>
            <person name="Won S.Y."/>
            <person name="Oh T.-J."/>
            <person name="Yu Y."/>
            <person name="Kim N.-H."/>
            <person name="Lee O.R."/>
            <person name="Lee T.-H."/>
            <person name="Bashyal P."/>
            <person name="Kim T.-S."/>
            <person name="Lee W.-H."/>
            <person name="Kawkins C."/>
            <person name="Kim C.-K."/>
            <person name="Kim J.S."/>
            <person name="Ahn B.O."/>
            <person name="Rhee S.Y."/>
            <person name="Sohng J.K."/>
        </authorList>
    </citation>
    <scope>NUCLEOTIDE SEQUENCE</scope>
    <source>
        <tissue evidence="1">Leaf</tissue>
    </source>
</reference>
<protein>
    <submittedName>
        <fullName evidence="1">Retrovirus-related Pol polyprotein from transposon RE1</fullName>
    </submittedName>
</protein>
<evidence type="ECO:0000313" key="2">
    <source>
        <dbReference type="Proteomes" id="UP000634136"/>
    </source>
</evidence>